<evidence type="ECO:0000313" key="1">
    <source>
        <dbReference type="EMBL" id="PKI79994.1"/>
    </source>
</evidence>
<dbReference type="Proteomes" id="UP000233248">
    <property type="component" value="Unassembled WGS sequence"/>
</dbReference>
<dbReference type="KEGG" id="ahs:AHALO_1404"/>
<dbReference type="Pfam" id="PF05947">
    <property type="entry name" value="T6SS_TssF"/>
    <property type="match status" value="1"/>
</dbReference>
<keyword evidence="2" id="KW-1185">Reference proteome</keyword>
<organism evidence="1 2">
    <name type="scientific">Malaciobacter halophilus</name>
    <dbReference type="NCBI Taxonomy" id="197482"/>
    <lineage>
        <taxon>Bacteria</taxon>
        <taxon>Pseudomonadati</taxon>
        <taxon>Campylobacterota</taxon>
        <taxon>Epsilonproteobacteria</taxon>
        <taxon>Campylobacterales</taxon>
        <taxon>Arcobacteraceae</taxon>
        <taxon>Malaciobacter</taxon>
    </lineage>
</organism>
<accession>A0A2N1J0F5</accession>
<gene>
    <name evidence="1" type="primary">vasA</name>
    <name evidence="1" type="ORF">CP960_11650</name>
</gene>
<dbReference type="PIRSF" id="PIRSF028304">
    <property type="entry name" value="UCP028304"/>
    <property type="match status" value="1"/>
</dbReference>
<name>A0A2N1J0F5_9BACT</name>
<dbReference type="PANTHER" id="PTHR35370:SF4">
    <property type="entry name" value="TYPE VI SECRETION SYSTEM BASEPLATE SUBUNIT TSSF"/>
    <property type="match status" value="1"/>
</dbReference>
<dbReference type="AlphaFoldDB" id="A0A2N1J0F5"/>
<protein>
    <submittedName>
        <fullName evidence="1">Type VI secretion system baseplate subunit TssF</fullName>
    </submittedName>
</protein>
<dbReference type="EMBL" id="NXIF01000047">
    <property type="protein sequence ID" value="PKI79994.1"/>
    <property type="molecule type" value="Genomic_DNA"/>
</dbReference>
<dbReference type="NCBIfam" id="TIGR03359">
    <property type="entry name" value="VI_chp_6"/>
    <property type="match status" value="1"/>
</dbReference>
<reference evidence="1 2" key="1">
    <citation type="submission" date="2017-09" db="EMBL/GenBank/DDBJ databases">
        <title>Genomics of the genus Arcobacter.</title>
        <authorList>
            <person name="Perez-Cataluna A."/>
            <person name="Figueras M.J."/>
            <person name="Salas-Masso N."/>
        </authorList>
    </citation>
    <scope>NUCLEOTIDE SEQUENCE [LARGE SCALE GENOMIC DNA]</scope>
    <source>
        <strain evidence="1 2">DSM 18005</strain>
    </source>
</reference>
<proteinExistence type="predicted"/>
<dbReference type="PANTHER" id="PTHR35370">
    <property type="entry name" value="CYTOPLASMIC PROTEIN-RELATED-RELATED"/>
    <property type="match status" value="1"/>
</dbReference>
<dbReference type="OrthoDB" id="9763676at2"/>
<dbReference type="RefSeq" id="WP_101185667.1">
    <property type="nucleotide sequence ID" value="NZ_CP031218.1"/>
</dbReference>
<sequence>MNFNDYYKTELSSLRNEGAEFSKNNPGLSTYLSKEGQDPDVERLLEGFSFLTGRLKQQLDYELPEVSHTLVQLLWPNYIRPIPSYSIIKYESIKDSTENITVHKNTEVLSKSINNTQCRFRTAYELTVMPFDLQKVNYFTYSKKSELELFFQMSTTGTLQDLVFKDLRLHLGGSKFIAQDLYLFLTNYVEKIELIINSDDEKELTSVQIDKNSIKRVGFSKDENLMPYSLNVFDGYILLQEYFCFKDKFLFIDIKNLSKIESISNDILEKSRNFTIKINFSKKIKQSETPSTSNFFLYATPIVNLFETDSVPIRKTSFDEEYLVVPSNLDKNHSEVFSIQNVRGWVAKKGVYEDFVPFEAFEHNLTNSEYYSSRVKLSTDESQTNTYLRFSNSKGLEEDILKSNATISVKILCTNKNLPSKLLLKEINTANPLSKSANVQFENISIPTQSYPPPISGDFLWRVISNMSLNYLSLEDISSLRTILETYDFYGAFDRKQKEKTIMQLKGIESISYENCEMIHRGMPLRGTHIKLKVNPLNFSSVGEAYIFCCVLNEFFALYSNLNSFHRLSVDMDNEDYFQWPVKIGSKTLV</sequence>
<dbReference type="InterPro" id="IPR010272">
    <property type="entry name" value="T6SS_TssF"/>
</dbReference>
<evidence type="ECO:0000313" key="2">
    <source>
        <dbReference type="Proteomes" id="UP000233248"/>
    </source>
</evidence>
<comment type="caution">
    <text evidence="1">The sequence shown here is derived from an EMBL/GenBank/DDBJ whole genome shotgun (WGS) entry which is preliminary data.</text>
</comment>